<keyword evidence="1" id="KW-0614">Plasmid</keyword>
<dbReference type="OrthoDB" id="5792616at2"/>
<protein>
    <submittedName>
        <fullName evidence="1">Uncharacterized protein</fullName>
    </submittedName>
</protein>
<reference evidence="1 2" key="1">
    <citation type="submission" date="2018-03" db="EMBL/GenBank/DDBJ databases">
        <title>Ahniella affigens gen. nov., sp. nov., a gammaproteobacterium isolated from sandy soil near a stream.</title>
        <authorList>
            <person name="Ko Y."/>
            <person name="Kim J.-H."/>
        </authorList>
    </citation>
    <scope>NUCLEOTIDE SEQUENCE [LARGE SCALE GENOMIC DNA]</scope>
    <source>
        <strain evidence="1 2">D13</strain>
        <plasmid evidence="2">Plasmid unnamed</plasmid>
    </source>
</reference>
<geneLocation type="plasmid" evidence="1">
    <name>unnamed</name>
</geneLocation>
<evidence type="ECO:0000313" key="2">
    <source>
        <dbReference type="Proteomes" id="UP000241074"/>
    </source>
</evidence>
<keyword evidence="2" id="KW-1185">Reference proteome</keyword>
<organism evidence="1 2">
    <name type="scientific">Ahniella affigens</name>
    <dbReference type="NCBI Taxonomy" id="2021234"/>
    <lineage>
        <taxon>Bacteria</taxon>
        <taxon>Pseudomonadati</taxon>
        <taxon>Pseudomonadota</taxon>
        <taxon>Gammaproteobacteria</taxon>
        <taxon>Lysobacterales</taxon>
        <taxon>Rhodanobacteraceae</taxon>
        <taxon>Ahniella</taxon>
    </lineage>
</organism>
<dbReference type="AlphaFoldDB" id="A0A2P1PZT1"/>
<dbReference type="KEGG" id="xba:C7S18_23940"/>
<name>A0A2P1PZT1_9GAMM</name>
<dbReference type="Proteomes" id="UP000241074">
    <property type="component" value="Plasmid unnamed"/>
</dbReference>
<gene>
    <name evidence="1" type="ORF">C7S18_23940</name>
</gene>
<evidence type="ECO:0000313" key="1">
    <source>
        <dbReference type="EMBL" id="AVQ00353.1"/>
    </source>
</evidence>
<dbReference type="EMBL" id="CP027861">
    <property type="protein sequence ID" value="AVQ00353.1"/>
    <property type="molecule type" value="Genomic_DNA"/>
</dbReference>
<proteinExistence type="predicted"/>
<dbReference type="Gene3D" id="3.20.20.150">
    <property type="entry name" value="Divalent-metal-dependent TIM barrel enzymes"/>
    <property type="match status" value="1"/>
</dbReference>
<sequence>MTEELAHSLRSQFPDLRWRLHANVWVRERRVIRDLADWNADRQYFVELATISQALHAAAYTAHAGLRCRSSLSEAMNATRAAADLFQCRVGIEGHYPTNGDQFLLSSWGEYALLLSARVDYAIDLSHLHIVATASGKQERGLVSELLASEHCIEVHLSGNDGTRDQHVAIDGGEWWLELVNAAHQDATLFTEEIRERQVLRRLS</sequence>
<dbReference type="InterPro" id="IPR036237">
    <property type="entry name" value="Xyl_isomerase-like_sf"/>
</dbReference>
<reference evidence="1 2" key="2">
    <citation type="submission" date="2018-03" db="EMBL/GenBank/DDBJ databases">
        <authorList>
            <person name="Keele B.F."/>
        </authorList>
    </citation>
    <scope>NUCLEOTIDE SEQUENCE [LARGE SCALE GENOMIC DNA]</scope>
    <source>
        <strain evidence="1 2">D13</strain>
        <plasmid evidence="2">Plasmid unnamed</plasmid>
    </source>
</reference>
<dbReference type="SUPFAM" id="SSF51658">
    <property type="entry name" value="Xylose isomerase-like"/>
    <property type="match status" value="1"/>
</dbReference>
<dbReference type="RefSeq" id="WP_106894270.1">
    <property type="nucleotide sequence ID" value="NZ_CP027861.1"/>
</dbReference>
<accession>A0A2P1PZT1</accession>